<reference evidence="2" key="1">
    <citation type="submission" date="2021-02" db="EMBL/GenBank/DDBJ databases">
        <authorList>
            <person name="Dougan E. K."/>
            <person name="Rhodes N."/>
            <person name="Thang M."/>
            <person name="Chan C."/>
        </authorList>
    </citation>
    <scope>NUCLEOTIDE SEQUENCE</scope>
</reference>
<dbReference type="Proteomes" id="UP000626109">
    <property type="component" value="Unassembled WGS sequence"/>
</dbReference>
<proteinExistence type="predicted"/>
<sequence length="215" mass="23279">KAEFQLVASGRALAGNFCKGLADSLSIPSFPPPVSDLTALARKYAPDLLTQATYIGGAVALKNDWGGITTRVQNAVPTHRRLAVPGLDQTEILQWWVLAMGIVTGLVLVIKNIWIVATQIMEVIDKMEDAVNKAIDTKQAEISDDVQEMLEESMAKPTAMMVKIPLVRSLSTQIDDAQKELDLNTMLPCPLSSRFNFMSVFGTAGVTVVLAMGAY</sequence>
<feature type="transmembrane region" description="Helical" evidence="1">
    <location>
        <begin position="95"/>
        <end position="117"/>
    </location>
</feature>
<keyword evidence="1" id="KW-0812">Transmembrane</keyword>
<evidence type="ECO:0000313" key="3">
    <source>
        <dbReference type="Proteomes" id="UP000626109"/>
    </source>
</evidence>
<keyword evidence="1" id="KW-0472">Membrane</keyword>
<accession>A0A813ITJ3</accession>
<evidence type="ECO:0000256" key="1">
    <source>
        <dbReference type="SAM" id="Phobius"/>
    </source>
</evidence>
<feature type="transmembrane region" description="Helical" evidence="1">
    <location>
        <begin position="195"/>
        <end position="214"/>
    </location>
</feature>
<feature type="non-terminal residue" evidence="2">
    <location>
        <position position="215"/>
    </location>
</feature>
<evidence type="ECO:0000313" key="2">
    <source>
        <dbReference type="EMBL" id="CAE8660838.1"/>
    </source>
</evidence>
<comment type="caution">
    <text evidence="2">The sequence shown here is derived from an EMBL/GenBank/DDBJ whole genome shotgun (WGS) entry which is preliminary data.</text>
</comment>
<name>A0A813ITJ3_POLGL</name>
<dbReference type="AlphaFoldDB" id="A0A813ITJ3"/>
<organism evidence="2 3">
    <name type="scientific">Polarella glacialis</name>
    <name type="common">Dinoflagellate</name>
    <dbReference type="NCBI Taxonomy" id="89957"/>
    <lineage>
        <taxon>Eukaryota</taxon>
        <taxon>Sar</taxon>
        <taxon>Alveolata</taxon>
        <taxon>Dinophyceae</taxon>
        <taxon>Suessiales</taxon>
        <taxon>Suessiaceae</taxon>
        <taxon>Polarella</taxon>
    </lineage>
</organism>
<keyword evidence="1" id="KW-1133">Transmembrane helix</keyword>
<protein>
    <submittedName>
        <fullName evidence="2">Uncharacterized protein</fullName>
    </submittedName>
</protein>
<gene>
    <name evidence="2" type="ORF">PGLA2088_LOCUS14290</name>
</gene>
<dbReference type="EMBL" id="CAJNNW010017370">
    <property type="protein sequence ID" value="CAE8660838.1"/>
    <property type="molecule type" value="Genomic_DNA"/>
</dbReference>